<evidence type="ECO:0000256" key="3">
    <source>
        <dbReference type="ARBA" id="ARBA00022475"/>
    </source>
</evidence>
<feature type="transmembrane region" description="Helical" evidence="9">
    <location>
        <begin position="155"/>
        <end position="177"/>
    </location>
</feature>
<reference evidence="11 12" key="1">
    <citation type="submission" date="2024-05" db="EMBL/GenBank/DDBJ databases">
        <authorList>
            <person name="Duchaud E."/>
        </authorList>
    </citation>
    <scope>NUCLEOTIDE SEQUENCE [LARGE SCALE GENOMIC DNA]</scope>
    <source>
        <strain evidence="11">Ena-SAMPLE-TAB-13-05-2024-13:56:06:370-140302</strain>
    </source>
</reference>
<dbReference type="PANTHER" id="PTHR23517:SF15">
    <property type="entry name" value="PROTON-DEPENDENT OLIGOPEPTIDE FAMILY TRANSPORT PROTEIN"/>
    <property type="match status" value="1"/>
</dbReference>
<dbReference type="Pfam" id="PF00854">
    <property type="entry name" value="PTR2"/>
    <property type="match status" value="2"/>
</dbReference>
<keyword evidence="3" id="KW-1003">Cell membrane</keyword>
<comment type="caution">
    <text evidence="11">The sequence shown here is derived from an EMBL/GenBank/DDBJ whole genome shotgun (WGS) entry which is preliminary data.</text>
</comment>
<feature type="transmembrane region" description="Helical" evidence="9">
    <location>
        <begin position="320"/>
        <end position="337"/>
    </location>
</feature>
<dbReference type="SUPFAM" id="SSF103473">
    <property type="entry name" value="MFS general substrate transporter"/>
    <property type="match status" value="1"/>
</dbReference>
<dbReference type="InterPro" id="IPR018456">
    <property type="entry name" value="PTR2_symporter_CS"/>
</dbReference>
<keyword evidence="7 9" id="KW-0472">Membrane</keyword>
<proteinExistence type="inferred from homology"/>
<feature type="transmembrane region" description="Helical" evidence="9">
    <location>
        <begin position="30"/>
        <end position="49"/>
    </location>
</feature>
<dbReference type="InterPro" id="IPR050171">
    <property type="entry name" value="MFS_Transporters"/>
</dbReference>
<evidence type="ECO:0000256" key="8">
    <source>
        <dbReference type="RuleBase" id="RU003755"/>
    </source>
</evidence>
<dbReference type="Proteomes" id="UP001497416">
    <property type="component" value="Unassembled WGS sequence"/>
</dbReference>
<feature type="transmembrane region" description="Helical" evidence="9">
    <location>
        <begin position="117"/>
        <end position="143"/>
    </location>
</feature>
<keyword evidence="5" id="KW-0653">Protein transport</keyword>
<feature type="transmembrane region" description="Helical" evidence="9">
    <location>
        <begin position="94"/>
        <end position="111"/>
    </location>
</feature>
<dbReference type="InterPro" id="IPR020846">
    <property type="entry name" value="MFS_dom"/>
</dbReference>
<organism evidence="11 12">
    <name type="scientific">Tenacibaculum platacis</name>
    <dbReference type="NCBI Taxonomy" id="3137852"/>
    <lineage>
        <taxon>Bacteria</taxon>
        <taxon>Pseudomonadati</taxon>
        <taxon>Bacteroidota</taxon>
        <taxon>Flavobacteriia</taxon>
        <taxon>Flavobacteriales</taxon>
        <taxon>Flavobacteriaceae</taxon>
        <taxon>Tenacibaculum</taxon>
    </lineage>
</organism>
<dbReference type="NCBIfam" id="TIGR00924">
    <property type="entry name" value="yjdL_sub1_fam"/>
    <property type="match status" value="2"/>
</dbReference>
<dbReference type="PROSITE" id="PS01023">
    <property type="entry name" value="PTR2_2"/>
    <property type="match status" value="1"/>
</dbReference>
<dbReference type="PROSITE" id="PS01022">
    <property type="entry name" value="PTR2_1"/>
    <property type="match status" value="1"/>
</dbReference>
<evidence type="ECO:0000313" key="11">
    <source>
        <dbReference type="EMBL" id="CAL2087848.1"/>
    </source>
</evidence>
<feature type="domain" description="Major facilitator superfamily (MFS) profile" evidence="10">
    <location>
        <begin position="20"/>
        <end position="447"/>
    </location>
</feature>
<evidence type="ECO:0000256" key="5">
    <source>
        <dbReference type="ARBA" id="ARBA00022856"/>
    </source>
</evidence>
<evidence type="ECO:0000256" key="6">
    <source>
        <dbReference type="ARBA" id="ARBA00022989"/>
    </source>
</evidence>
<feature type="transmembrane region" description="Helical" evidence="9">
    <location>
        <begin position="236"/>
        <end position="253"/>
    </location>
</feature>
<dbReference type="EMBL" id="CAXIXY010000005">
    <property type="protein sequence ID" value="CAL2087848.1"/>
    <property type="molecule type" value="Genomic_DNA"/>
</dbReference>
<feature type="transmembrane region" description="Helical" evidence="9">
    <location>
        <begin position="183"/>
        <end position="203"/>
    </location>
</feature>
<evidence type="ECO:0000256" key="1">
    <source>
        <dbReference type="ARBA" id="ARBA00004651"/>
    </source>
</evidence>
<dbReference type="PROSITE" id="PS50850">
    <property type="entry name" value="MFS"/>
    <property type="match status" value="1"/>
</dbReference>
<comment type="similarity">
    <text evidence="8">Belongs to the major facilitator superfamily. Proton-dependent oligopeptide transporter (POT/PTR) (TC 2.A.17) family.</text>
</comment>
<keyword evidence="6 9" id="KW-1133">Transmembrane helix</keyword>
<comment type="subcellular location">
    <subcellularLocation>
        <location evidence="1">Cell membrane</location>
        <topology evidence="1">Multi-pass membrane protein</topology>
    </subcellularLocation>
    <subcellularLocation>
        <location evidence="8">Membrane</location>
        <topology evidence="8">Multi-pass membrane protein</topology>
    </subcellularLocation>
</comment>
<dbReference type="RefSeq" id="WP_348712426.1">
    <property type="nucleotide sequence ID" value="NZ_CAXIXY010000005.1"/>
</dbReference>
<evidence type="ECO:0000313" key="12">
    <source>
        <dbReference type="Proteomes" id="UP001497416"/>
    </source>
</evidence>
<keyword evidence="5" id="KW-0571">Peptide transport</keyword>
<dbReference type="CDD" id="cd17346">
    <property type="entry name" value="MFS_DtpA_like"/>
    <property type="match status" value="1"/>
</dbReference>
<dbReference type="PANTHER" id="PTHR23517">
    <property type="entry name" value="RESISTANCE PROTEIN MDTM, PUTATIVE-RELATED-RELATED"/>
    <property type="match status" value="1"/>
</dbReference>
<evidence type="ECO:0000256" key="9">
    <source>
        <dbReference type="SAM" id="Phobius"/>
    </source>
</evidence>
<gene>
    <name evidence="11" type="ORF">T190607A01A_30034</name>
</gene>
<feature type="transmembrane region" description="Helical" evidence="9">
    <location>
        <begin position="286"/>
        <end position="308"/>
    </location>
</feature>
<dbReference type="InterPro" id="IPR005279">
    <property type="entry name" value="Dipep/tripep_permease"/>
</dbReference>
<dbReference type="InterPro" id="IPR000109">
    <property type="entry name" value="POT_fam"/>
</dbReference>
<evidence type="ECO:0000256" key="7">
    <source>
        <dbReference type="ARBA" id="ARBA00023136"/>
    </source>
</evidence>
<evidence type="ECO:0000256" key="4">
    <source>
        <dbReference type="ARBA" id="ARBA00022692"/>
    </source>
</evidence>
<keyword evidence="4 8" id="KW-0812">Transmembrane</keyword>
<dbReference type="InterPro" id="IPR036259">
    <property type="entry name" value="MFS_trans_sf"/>
</dbReference>
<sequence>MKESAIKERELFGHPVGLYVLFFVEMWERFSYYGMRAILTLFLAAPILMGDPQSGYGWTNAETLSFYGTYTMMVYLMSIPGGWIADKFIGQKKAVMLGGVLLCLGHGILAIDAQWAFFTGLVLIVIGVGFLKPNISTMVGGLYKQGDDRRDFGFYIFYLGINLGAFLGALIVGAVAAKWGWHYGFGLAGIGMAIGQLVYMYGLKYLEGVGEFLGKKDSPDKELMKKPLTAVEKDRMLVMFLSFLIIIVFWGAFEQAGGLMSLYTEQKTDRLLSFSLPFVGNEIPAAVFQSINAFFIIVFAAVIGKFWINWGRKGKESSSLFKMAIGVIIMAFGFFFMSKASTEVVMNGDEIVEKSAMIWLVLAYLFHTIGELCASPVALSFITKLAPVKYASFMMGAYFAATGLGNKLAGFVGGLSEGAGEFQVFTGIAIFCTLFGVLILLILKPLKRLTHGAEDIKGTKHEEAEGFEIADN</sequence>
<protein>
    <submittedName>
        <fullName evidence="11">Proton-dependent oligopeptide transporter, POT family</fullName>
    </submittedName>
</protein>
<evidence type="ECO:0000256" key="2">
    <source>
        <dbReference type="ARBA" id="ARBA00022448"/>
    </source>
</evidence>
<feature type="transmembrane region" description="Helical" evidence="9">
    <location>
        <begin position="64"/>
        <end position="85"/>
    </location>
</feature>
<keyword evidence="12" id="KW-1185">Reference proteome</keyword>
<dbReference type="Gene3D" id="1.20.1250.20">
    <property type="entry name" value="MFS general substrate transporter like domains"/>
    <property type="match status" value="2"/>
</dbReference>
<feature type="transmembrane region" description="Helical" evidence="9">
    <location>
        <begin position="357"/>
        <end position="383"/>
    </location>
</feature>
<evidence type="ECO:0000259" key="10">
    <source>
        <dbReference type="PROSITE" id="PS50850"/>
    </source>
</evidence>
<keyword evidence="2 8" id="KW-0813">Transport</keyword>
<accession>A0ABM9P2H6</accession>
<feature type="transmembrane region" description="Helical" evidence="9">
    <location>
        <begin position="395"/>
        <end position="416"/>
    </location>
</feature>
<name>A0ABM9P2H6_9FLAO</name>
<feature type="transmembrane region" description="Helical" evidence="9">
    <location>
        <begin position="422"/>
        <end position="443"/>
    </location>
</feature>